<dbReference type="RefSeq" id="WP_171687520.1">
    <property type="nucleotide sequence ID" value="NZ_WHNZ01000086.1"/>
</dbReference>
<keyword evidence="4" id="KW-1185">Reference proteome</keyword>
<feature type="chain" id="PRO_5045067581" description="DUF3153 domain-containing protein" evidence="2">
    <location>
        <begin position="28"/>
        <end position="225"/>
    </location>
</feature>
<organism evidence="3 4">
    <name type="scientific">Paenibacillus planticolens</name>
    <dbReference type="NCBI Taxonomy" id="2654976"/>
    <lineage>
        <taxon>Bacteria</taxon>
        <taxon>Bacillati</taxon>
        <taxon>Bacillota</taxon>
        <taxon>Bacilli</taxon>
        <taxon>Bacillales</taxon>
        <taxon>Paenibacillaceae</taxon>
        <taxon>Paenibacillus</taxon>
    </lineage>
</organism>
<evidence type="ECO:0000256" key="2">
    <source>
        <dbReference type="SAM" id="SignalP"/>
    </source>
</evidence>
<name>A0ABX2A0P8_9BACL</name>
<keyword evidence="2" id="KW-0732">Signal</keyword>
<evidence type="ECO:0000313" key="4">
    <source>
        <dbReference type="Proteomes" id="UP000618579"/>
    </source>
</evidence>
<accession>A0ABX2A0P8</accession>
<proteinExistence type="predicted"/>
<comment type="caution">
    <text evidence="3">The sequence shown here is derived from an EMBL/GenBank/DDBJ whole genome shotgun (WGS) entry which is preliminary data.</text>
</comment>
<gene>
    <name evidence="3" type="ORF">GC097_32615</name>
</gene>
<evidence type="ECO:0000313" key="3">
    <source>
        <dbReference type="EMBL" id="NOV04714.1"/>
    </source>
</evidence>
<sequence length="225" mass="25545">MPKTNKFIAAVMVCTMVCFFLPRSATAHNLDIGFSNITLKENGLRYELLLLPDEMSPLLSLDLNRDGAVTMEEANQMKPDLEKLVAQSLSIKADDVELQSHLESLEITQRGPGVPMVKLNIDYSFGKKVDEVVIDYNLLFNISPLHRNLATVTSLDGSAKEHNFEKNNRILNLYMDPNSPKALVNQLVNIKIPIWILFMMLLLVGAVMIIIIIFFKRMKKTRRKK</sequence>
<reference evidence="3 4" key="1">
    <citation type="submission" date="2019-10" db="EMBL/GenBank/DDBJ databases">
        <title>Description of Paenibacillus pedi sp. nov.</title>
        <authorList>
            <person name="Carlier A."/>
            <person name="Qi S."/>
        </authorList>
    </citation>
    <scope>NUCLEOTIDE SEQUENCE [LARGE SCALE GENOMIC DNA]</scope>
    <source>
        <strain evidence="3 4">LMG 31457</strain>
    </source>
</reference>
<keyword evidence="1" id="KW-0472">Membrane</keyword>
<dbReference type="Proteomes" id="UP000618579">
    <property type="component" value="Unassembled WGS sequence"/>
</dbReference>
<evidence type="ECO:0000256" key="1">
    <source>
        <dbReference type="SAM" id="Phobius"/>
    </source>
</evidence>
<keyword evidence="1" id="KW-1133">Transmembrane helix</keyword>
<evidence type="ECO:0008006" key="5">
    <source>
        <dbReference type="Google" id="ProtNLM"/>
    </source>
</evidence>
<dbReference type="EMBL" id="WHNZ01000086">
    <property type="protein sequence ID" value="NOV04714.1"/>
    <property type="molecule type" value="Genomic_DNA"/>
</dbReference>
<feature type="transmembrane region" description="Helical" evidence="1">
    <location>
        <begin position="194"/>
        <end position="215"/>
    </location>
</feature>
<feature type="signal peptide" evidence="2">
    <location>
        <begin position="1"/>
        <end position="27"/>
    </location>
</feature>
<keyword evidence="1" id="KW-0812">Transmembrane</keyword>
<protein>
    <recommendedName>
        <fullName evidence="5">DUF3153 domain-containing protein</fullName>
    </recommendedName>
</protein>